<evidence type="ECO:0000256" key="1">
    <source>
        <dbReference type="SAM" id="Phobius"/>
    </source>
</evidence>
<name>A0A101LZZ8_PICGL</name>
<sequence>MKPEQLQLLNQQELSMLALLLSPLLVLLLKLFVLEPLLLPLLLV</sequence>
<protein>
    <submittedName>
        <fullName evidence="2">Uncharacterized protein</fullName>
    </submittedName>
</protein>
<gene>
    <name evidence="2" type="ORF">ABT39_MTgene4462</name>
</gene>
<keyword evidence="1" id="KW-0472">Membrane</keyword>
<keyword evidence="1" id="KW-0812">Transmembrane</keyword>
<dbReference type="EMBL" id="LKAM01000005">
    <property type="protein sequence ID" value="KUM48447.1"/>
    <property type="molecule type" value="Genomic_DNA"/>
</dbReference>
<evidence type="ECO:0000313" key="2">
    <source>
        <dbReference type="EMBL" id="KUM48447.1"/>
    </source>
</evidence>
<organism evidence="2">
    <name type="scientific">Picea glauca</name>
    <name type="common">White spruce</name>
    <name type="synonym">Pinus glauca</name>
    <dbReference type="NCBI Taxonomy" id="3330"/>
    <lineage>
        <taxon>Eukaryota</taxon>
        <taxon>Viridiplantae</taxon>
        <taxon>Streptophyta</taxon>
        <taxon>Embryophyta</taxon>
        <taxon>Tracheophyta</taxon>
        <taxon>Spermatophyta</taxon>
        <taxon>Pinopsida</taxon>
        <taxon>Pinidae</taxon>
        <taxon>Conifers I</taxon>
        <taxon>Pinales</taxon>
        <taxon>Pinaceae</taxon>
        <taxon>Picea</taxon>
    </lineage>
</organism>
<reference evidence="2" key="1">
    <citation type="journal article" date="2015" name="Genome Biol. Evol.">
        <title>Organellar Genomes of White Spruce (Picea glauca): Assembly and Annotation.</title>
        <authorList>
            <person name="Jackman S.D."/>
            <person name="Warren R.L."/>
            <person name="Gibb E.A."/>
            <person name="Vandervalk B.P."/>
            <person name="Mohamadi H."/>
            <person name="Chu J."/>
            <person name="Raymond A."/>
            <person name="Pleasance S."/>
            <person name="Coope R."/>
            <person name="Wildung M.R."/>
            <person name="Ritland C.E."/>
            <person name="Bousquet J."/>
            <person name="Jones S.J."/>
            <person name="Bohlmann J."/>
            <person name="Birol I."/>
        </authorList>
    </citation>
    <scope>NUCLEOTIDE SEQUENCE [LARGE SCALE GENOMIC DNA]</scope>
    <source>
        <tissue evidence="2">Flushing bud</tissue>
    </source>
</reference>
<dbReference type="AlphaFoldDB" id="A0A101LZZ8"/>
<comment type="caution">
    <text evidence="2">The sequence shown here is derived from an EMBL/GenBank/DDBJ whole genome shotgun (WGS) entry which is preliminary data.</text>
</comment>
<keyword evidence="1" id="KW-1133">Transmembrane helix</keyword>
<feature type="transmembrane region" description="Helical" evidence="1">
    <location>
        <begin position="20"/>
        <end position="43"/>
    </location>
</feature>
<geneLocation type="mitochondrion" evidence="2"/>
<keyword evidence="2" id="KW-0496">Mitochondrion</keyword>
<proteinExistence type="predicted"/>
<accession>A0A101LZZ8</accession>